<sequence>MRWTLTGTGGERTCQSLLLTTSSKVFTWSLPLSSWTALLIRSSGLMVAMLHLISHLVALALLVAPARATATIPSYVYDYAPLIWLHSQDAYRPGDLQAQLDHTTPEVNWTAIQGAPSPLTLSNLDQLNNLGNTSVYLTSHEGIAAYPEPAWFRGITPDSQGRIGNGTGCAIIVVDHGSGNVDAFYFYFYPYNKGDLVLGLEFGDHIGDWEHNMIRFANGTPQAMWFSQHSSGQAFTYGALEKKGKRPYAYSGNGTHASYAVAGQHDHTIPGINLPTGFLLDYTDRGILWDPTLNAYAYTYDPSTRTFTASGDYPVSWLDFNGRWGDDQPPGEPSIFGEAKYVAGPNGPKFKTLDRTLVCPSTPCIVLPFKIFAATASRTT</sequence>
<dbReference type="GeneID" id="81431012"/>
<name>A0A9W9LFZ1_9EURO</name>
<dbReference type="RefSeq" id="XP_056539542.1">
    <property type="nucleotide sequence ID" value="XM_056691836.1"/>
</dbReference>
<dbReference type="AlphaFoldDB" id="A0A9W9LFZ1"/>
<dbReference type="PANTHER" id="PTHR48174">
    <property type="entry name" value="DUF946 FAMILY PROTEIN"/>
    <property type="match status" value="1"/>
</dbReference>
<keyword evidence="2" id="KW-1185">Reference proteome</keyword>
<dbReference type="PANTHER" id="PTHR48174:SF5">
    <property type="entry name" value="VACUOLAR PROTEIN SORTING-ASSOCIATED PROTEIN 62"/>
    <property type="match status" value="1"/>
</dbReference>
<dbReference type="OrthoDB" id="188042at2759"/>
<evidence type="ECO:0008006" key="3">
    <source>
        <dbReference type="Google" id="ProtNLM"/>
    </source>
</evidence>
<dbReference type="Proteomes" id="UP001149163">
    <property type="component" value="Unassembled WGS sequence"/>
</dbReference>
<organism evidence="1 2">
    <name type="scientific">Penicillium canariense</name>
    <dbReference type="NCBI Taxonomy" id="189055"/>
    <lineage>
        <taxon>Eukaryota</taxon>
        <taxon>Fungi</taxon>
        <taxon>Dikarya</taxon>
        <taxon>Ascomycota</taxon>
        <taxon>Pezizomycotina</taxon>
        <taxon>Eurotiomycetes</taxon>
        <taxon>Eurotiomycetidae</taxon>
        <taxon>Eurotiales</taxon>
        <taxon>Aspergillaceae</taxon>
        <taxon>Penicillium</taxon>
    </lineage>
</organism>
<gene>
    <name evidence="1" type="ORF">N7482_009712</name>
</gene>
<accession>A0A9W9LFZ1</accession>
<proteinExistence type="predicted"/>
<dbReference type="EMBL" id="JAPQKN010000007">
    <property type="protein sequence ID" value="KAJ5153234.1"/>
    <property type="molecule type" value="Genomic_DNA"/>
</dbReference>
<reference evidence="1" key="1">
    <citation type="submission" date="2022-11" db="EMBL/GenBank/DDBJ databases">
        <authorList>
            <person name="Petersen C."/>
        </authorList>
    </citation>
    <scope>NUCLEOTIDE SEQUENCE</scope>
    <source>
        <strain evidence="1">IBT 26290</strain>
    </source>
</reference>
<evidence type="ECO:0000313" key="2">
    <source>
        <dbReference type="Proteomes" id="UP001149163"/>
    </source>
</evidence>
<reference evidence="1" key="2">
    <citation type="journal article" date="2023" name="IMA Fungus">
        <title>Comparative genomic study of the Penicillium genus elucidates a diverse pangenome and 15 lateral gene transfer events.</title>
        <authorList>
            <person name="Petersen C."/>
            <person name="Sorensen T."/>
            <person name="Nielsen M.R."/>
            <person name="Sondergaard T.E."/>
            <person name="Sorensen J.L."/>
            <person name="Fitzpatrick D.A."/>
            <person name="Frisvad J.C."/>
            <person name="Nielsen K.L."/>
        </authorList>
    </citation>
    <scope>NUCLEOTIDE SEQUENCE</scope>
    <source>
        <strain evidence="1">IBT 26290</strain>
    </source>
</reference>
<dbReference type="InterPro" id="IPR009291">
    <property type="entry name" value="Vps62"/>
</dbReference>
<dbReference type="Pfam" id="PF06101">
    <property type="entry name" value="Vps62"/>
    <property type="match status" value="1"/>
</dbReference>
<comment type="caution">
    <text evidence="1">The sequence shown here is derived from an EMBL/GenBank/DDBJ whole genome shotgun (WGS) entry which is preliminary data.</text>
</comment>
<evidence type="ECO:0000313" key="1">
    <source>
        <dbReference type="EMBL" id="KAJ5153234.1"/>
    </source>
</evidence>
<protein>
    <recommendedName>
        <fullName evidence="3">Vacuolar protein sorting-associated protein 62</fullName>
    </recommendedName>
</protein>